<organism evidence="12 13">
    <name type="scientific">Saccharopolyspora gregorii</name>
    <dbReference type="NCBI Taxonomy" id="33914"/>
    <lineage>
        <taxon>Bacteria</taxon>
        <taxon>Bacillati</taxon>
        <taxon>Actinomycetota</taxon>
        <taxon>Actinomycetes</taxon>
        <taxon>Pseudonocardiales</taxon>
        <taxon>Pseudonocardiaceae</taxon>
        <taxon>Saccharopolyspora</taxon>
    </lineage>
</organism>
<dbReference type="EMBL" id="BAAAYK010000038">
    <property type="protein sequence ID" value="GAA3356281.1"/>
    <property type="molecule type" value="Genomic_DNA"/>
</dbReference>
<comment type="subcellular location">
    <subcellularLocation>
        <location evidence="1">Cytoplasm</location>
    </subcellularLocation>
</comment>
<evidence type="ECO:0000313" key="12">
    <source>
        <dbReference type="EMBL" id="GAA3356281.1"/>
    </source>
</evidence>
<keyword evidence="6 12" id="KW-0489">Methyltransferase</keyword>
<sequence>MGEQAPLPASRGAFIPPVVWDDDPESDGFTPVSLHREPARWHALVDADEPVVTQVADGEPGGDARTPTSSCSKPSLVAEMLDALDLRPGLRVLEIGTGTGWNAALLRDRVGPHGQVTSVEIDPGLAARARDVLAATGRDVDVITGDGAAGHPSGAPYDRVIATASARTVPRAWIEQTRVGGLVLLPWGTGYGEDALTRLEVRPDGSATGRCGTRLSFMRLRQQRRHRLEPDEDELRAARRSSTALRGPELYEVVEFSRAAFTIGLRVPHCHLTVEDRDERHRDVELHDRRTGSWARVGMIRDEHPWPVLQLGPRELWNEVEAAHAWWRDAGRPTPDRCTLTVHPDGTHRISTGRHRWPLEL</sequence>
<evidence type="ECO:0000256" key="8">
    <source>
        <dbReference type="ARBA" id="ARBA00022691"/>
    </source>
</evidence>
<comment type="similarity">
    <text evidence="2">Belongs to the methyltransferase superfamily. L-isoaspartyl/D-aspartyl protein methyltransferase family.</text>
</comment>
<protein>
    <recommendedName>
        <fullName evidence="4">Protein-L-isoaspartate O-methyltransferase</fullName>
        <ecNumber evidence="3">2.1.1.77</ecNumber>
    </recommendedName>
    <alternativeName>
        <fullName evidence="11">L-isoaspartyl protein carboxyl methyltransferase</fullName>
    </alternativeName>
    <alternativeName>
        <fullName evidence="9">Protein L-isoaspartyl methyltransferase</fullName>
    </alternativeName>
    <alternativeName>
        <fullName evidence="10">Protein-beta-aspartate methyltransferase</fullName>
    </alternativeName>
</protein>
<dbReference type="Gene3D" id="3.40.50.150">
    <property type="entry name" value="Vaccinia Virus protein VP39"/>
    <property type="match status" value="1"/>
</dbReference>
<dbReference type="GO" id="GO:0008168">
    <property type="term" value="F:methyltransferase activity"/>
    <property type="evidence" value="ECO:0007669"/>
    <property type="project" value="UniProtKB-KW"/>
</dbReference>
<comment type="caution">
    <text evidence="12">The sequence shown here is derived from an EMBL/GenBank/DDBJ whole genome shotgun (WGS) entry which is preliminary data.</text>
</comment>
<proteinExistence type="inferred from homology"/>
<gene>
    <name evidence="12" type="ORF">GCM10020366_19740</name>
</gene>
<evidence type="ECO:0000256" key="11">
    <source>
        <dbReference type="ARBA" id="ARBA00031350"/>
    </source>
</evidence>
<evidence type="ECO:0000256" key="5">
    <source>
        <dbReference type="ARBA" id="ARBA00022490"/>
    </source>
</evidence>
<keyword evidence="5" id="KW-0963">Cytoplasm</keyword>
<accession>A0ABP6RN54</accession>
<name>A0ABP6RN54_9PSEU</name>
<dbReference type="InterPro" id="IPR029063">
    <property type="entry name" value="SAM-dependent_MTases_sf"/>
</dbReference>
<dbReference type="GO" id="GO:0032259">
    <property type="term" value="P:methylation"/>
    <property type="evidence" value="ECO:0007669"/>
    <property type="project" value="UniProtKB-KW"/>
</dbReference>
<keyword evidence="13" id="KW-1185">Reference proteome</keyword>
<dbReference type="EC" id="2.1.1.77" evidence="3"/>
<evidence type="ECO:0000256" key="6">
    <source>
        <dbReference type="ARBA" id="ARBA00022603"/>
    </source>
</evidence>
<evidence type="ECO:0000256" key="4">
    <source>
        <dbReference type="ARBA" id="ARBA00013346"/>
    </source>
</evidence>
<evidence type="ECO:0000256" key="3">
    <source>
        <dbReference type="ARBA" id="ARBA00011890"/>
    </source>
</evidence>
<evidence type="ECO:0000313" key="13">
    <source>
        <dbReference type="Proteomes" id="UP001500483"/>
    </source>
</evidence>
<dbReference type="PANTHER" id="PTHR11579">
    <property type="entry name" value="PROTEIN-L-ISOASPARTATE O-METHYLTRANSFERASE"/>
    <property type="match status" value="1"/>
</dbReference>
<evidence type="ECO:0000256" key="1">
    <source>
        <dbReference type="ARBA" id="ARBA00004496"/>
    </source>
</evidence>
<dbReference type="SUPFAM" id="SSF53335">
    <property type="entry name" value="S-adenosyl-L-methionine-dependent methyltransferases"/>
    <property type="match status" value="1"/>
</dbReference>
<keyword evidence="7" id="KW-0808">Transferase</keyword>
<evidence type="ECO:0000256" key="9">
    <source>
        <dbReference type="ARBA" id="ARBA00030757"/>
    </source>
</evidence>
<reference evidence="13" key="1">
    <citation type="journal article" date="2019" name="Int. J. Syst. Evol. Microbiol.">
        <title>The Global Catalogue of Microorganisms (GCM) 10K type strain sequencing project: providing services to taxonomists for standard genome sequencing and annotation.</title>
        <authorList>
            <consortium name="The Broad Institute Genomics Platform"/>
            <consortium name="The Broad Institute Genome Sequencing Center for Infectious Disease"/>
            <person name="Wu L."/>
            <person name="Ma J."/>
        </authorList>
    </citation>
    <scope>NUCLEOTIDE SEQUENCE [LARGE SCALE GENOMIC DNA]</scope>
    <source>
        <strain evidence="13">JCM 9687</strain>
    </source>
</reference>
<evidence type="ECO:0000256" key="2">
    <source>
        <dbReference type="ARBA" id="ARBA00005369"/>
    </source>
</evidence>
<dbReference type="PANTHER" id="PTHR11579:SF0">
    <property type="entry name" value="PROTEIN-L-ISOASPARTATE(D-ASPARTATE) O-METHYLTRANSFERASE"/>
    <property type="match status" value="1"/>
</dbReference>
<dbReference type="RefSeq" id="WP_344925706.1">
    <property type="nucleotide sequence ID" value="NZ_BAAAYK010000038.1"/>
</dbReference>
<dbReference type="Proteomes" id="UP001500483">
    <property type="component" value="Unassembled WGS sequence"/>
</dbReference>
<dbReference type="Pfam" id="PF01135">
    <property type="entry name" value="PCMT"/>
    <property type="match status" value="1"/>
</dbReference>
<dbReference type="CDD" id="cd02440">
    <property type="entry name" value="AdoMet_MTases"/>
    <property type="match status" value="1"/>
</dbReference>
<evidence type="ECO:0000256" key="7">
    <source>
        <dbReference type="ARBA" id="ARBA00022679"/>
    </source>
</evidence>
<keyword evidence="8" id="KW-0949">S-adenosyl-L-methionine</keyword>
<dbReference type="InterPro" id="IPR000682">
    <property type="entry name" value="PCMT"/>
</dbReference>
<evidence type="ECO:0000256" key="10">
    <source>
        <dbReference type="ARBA" id="ARBA00031323"/>
    </source>
</evidence>